<protein>
    <recommendedName>
        <fullName evidence="5">Lipoprotein</fullName>
    </recommendedName>
</protein>
<feature type="chain" id="PRO_5020761406" description="Lipoprotein" evidence="2">
    <location>
        <begin position="20"/>
        <end position="156"/>
    </location>
</feature>
<feature type="region of interest" description="Disordered" evidence="1">
    <location>
        <begin position="49"/>
        <end position="76"/>
    </location>
</feature>
<evidence type="ECO:0000256" key="2">
    <source>
        <dbReference type="SAM" id="SignalP"/>
    </source>
</evidence>
<evidence type="ECO:0000256" key="1">
    <source>
        <dbReference type="SAM" id="MobiDB-lite"/>
    </source>
</evidence>
<proteinExistence type="predicted"/>
<evidence type="ECO:0000313" key="4">
    <source>
        <dbReference type="Proteomes" id="UP000290439"/>
    </source>
</evidence>
<evidence type="ECO:0000313" key="3">
    <source>
        <dbReference type="EMBL" id="VFA96553.1"/>
    </source>
</evidence>
<gene>
    <name evidence="3" type="ORF">NCTC10797_00306</name>
</gene>
<organism evidence="3 4">
    <name type="scientific">Nocardia cyriacigeorgica</name>
    <dbReference type="NCBI Taxonomy" id="135487"/>
    <lineage>
        <taxon>Bacteria</taxon>
        <taxon>Bacillati</taxon>
        <taxon>Actinomycetota</taxon>
        <taxon>Actinomycetes</taxon>
        <taxon>Mycobacteriales</taxon>
        <taxon>Nocardiaceae</taxon>
        <taxon>Nocardia</taxon>
    </lineage>
</organism>
<dbReference type="EMBL" id="LR215973">
    <property type="protein sequence ID" value="VFA96553.1"/>
    <property type="molecule type" value="Genomic_DNA"/>
</dbReference>
<keyword evidence="2" id="KW-0732">Signal</keyword>
<dbReference type="Proteomes" id="UP000290439">
    <property type="component" value="Chromosome"/>
</dbReference>
<evidence type="ECO:0008006" key="5">
    <source>
        <dbReference type="Google" id="ProtNLM"/>
    </source>
</evidence>
<feature type="signal peptide" evidence="2">
    <location>
        <begin position="1"/>
        <end position="19"/>
    </location>
</feature>
<accession>A0A4V6IBP2</accession>
<dbReference type="PROSITE" id="PS51257">
    <property type="entry name" value="PROKAR_LIPOPROTEIN"/>
    <property type="match status" value="1"/>
</dbReference>
<reference evidence="3 4" key="1">
    <citation type="submission" date="2019-02" db="EMBL/GenBank/DDBJ databases">
        <authorList>
            <consortium name="Pathogen Informatics"/>
        </authorList>
    </citation>
    <scope>NUCLEOTIDE SEQUENCE [LARGE SCALE GENOMIC DNA]</scope>
    <source>
        <strain evidence="3 4">3012STDY6756504</strain>
    </source>
</reference>
<sequence>MPRVPLASGNVIRTSSAIAATASALALFIAGCEDETTSSVAQPTASASASATASATESGDAAAPSTGATSPKDDMGLDGVKVGSFVVAYKQAFPSLAEGRSDEEIGEIFTETCDDIHEGKAEDEVLTEISNRTKNGRGSASPEESKAIYEMIKVLC</sequence>
<feature type="compositionally biased region" description="Low complexity" evidence="1">
    <location>
        <begin position="49"/>
        <end position="63"/>
    </location>
</feature>
<name>A0A4V6IBP2_9NOCA</name>
<dbReference type="AlphaFoldDB" id="A0A4V6IBP2"/>